<dbReference type="Proteomes" id="UP000032266">
    <property type="component" value="Chromosome"/>
</dbReference>
<evidence type="ECO:0000313" key="2">
    <source>
        <dbReference type="Proteomes" id="UP000032266"/>
    </source>
</evidence>
<sequence length="40" mass="4992">MIWLFNSAHFQYTEPLKNRNRFTHPTHEDIQYIRQSRVSE</sequence>
<dbReference type="HOGENOM" id="CLU_3290393_0_0_6"/>
<protein>
    <submittedName>
        <fullName evidence="1">Uncharacterized protein</fullName>
    </submittedName>
</protein>
<dbReference type="KEGG" id="gsn:YC6258_02859"/>
<organism evidence="1 2">
    <name type="scientific">Gynuella sunshinyii YC6258</name>
    <dbReference type="NCBI Taxonomy" id="1445510"/>
    <lineage>
        <taxon>Bacteria</taxon>
        <taxon>Pseudomonadati</taxon>
        <taxon>Pseudomonadota</taxon>
        <taxon>Gammaproteobacteria</taxon>
        <taxon>Oceanospirillales</taxon>
        <taxon>Saccharospirillaceae</taxon>
        <taxon>Gynuella</taxon>
    </lineage>
</organism>
<gene>
    <name evidence="1" type="ORF">YC6258_02859</name>
</gene>
<reference evidence="1 2" key="1">
    <citation type="submission" date="2014-01" db="EMBL/GenBank/DDBJ databases">
        <title>Full genme sequencing of cellulolytic bacterium Gynuella sunshinyii YC6258T gen. nov., sp. nov.</title>
        <authorList>
            <person name="Khan H."/>
            <person name="Chung E.J."/>
            <person name="Chung Y.R."/>
        </authorList>
    </citation>
    <scope>NUCLEOTIDE SEQUENCE [LARGE SCALE GENOMIC DNA]</scope>
    <source>
        <strain evidence="1 2">YC6258</strain>
    </source>
</reference>
<evidence type="ECO:0000313" key="1">
    <source>
        <dbReference type="EMBL" id="AJQ94897.1"/>
    </source>
</evidence>
<accession>A0A0C5VJQ8</accession>
<keyword evidence="2" id="KW-1185">Reference proteome</keyword>
<dbReference type="AlphaFoldDB" id="A0A0C5VJQ8"/>
<name>A0A0C5VJQ8_9GAMM</name>
<dbReference type="EMBL" id="CP007142">
    <property type="protein sequence ID" value="AJQ94897.1"/>
    <property type="molecule type" value="Genomic_DNA"/>
</dbReference>
<proteinExistence type="predicted"/>